<dbReference type="Pfam" id="PF01734">
    <property type="entry name" value="Patatin"/>
    <property type="match status" value="1"/>
</dbReference>
<dbReference type="PROSITE" id="PS51635">
    <property type="entry name" value="PNPLA"/>
    <property type="match status" value="1"/>
</dbReference>
<evidence type="ECO:0000256" key="2">
    <source>
        <dbReference type="ARBA" id="ARBA00022801"/>
    </source>
</evidence>
<feature type="domain" description="Cyclic nucleotide-binding" evidence="6">
    <location>
        <begin position="15"/>
        <end position="118"/>
    </location>
</feature>
<dbReference type="PANTHER" id="PTHR14226">
    <property type="entry name" value="NEUROPATHY TARGET ESTERASE/SWISS CHEESE D.MELANOGASTER"/>
    <property type="match status" value="1"/>
</dbReference>
<gene>
    <name evidence="8" type="ordered locus">Turpa_2010</name>
</gene>
<dbReference type="PANTHER" id="PTHR14226:SF76">
    <property type="entry name" value="NTE FAMILY PROTEIN RSSA"/>
    <property type="match status" value="1"/>
</dbReference>
<organism evidence="8 9">
    <name type="scientific">Turneriella parva (strain ATCC BAA-1111 / DSM 21527 / NCTC 11395 / H)</name>
    <name type="common">Leptospira parva</name>
    <dbReference type="NCBI Taxonomy" id="869212"/>
    <lineage>
        <taxon>Bacteria</taxon>
        <taxon>Pseudomonadati</taxon>
        <taxon>Spirochaetota</taxon>
        <taxon>Spirochaetia</taxon>
        <taxon>Leptospirales</taxon>
        <taxon>Leptospiraceae</taxon>
        <taxon>Turneriella</taxon>
    </lineage>
</organism>
<name>I4B5U9_TURPD</name>
<dbReference type="SUPFAM" id="SSF52151">
    <property type="entry name" value="FabD/lysophospholipase-like"/>
    <property type="match status" value="1"/>
</dbReference>
<comment type="similarity">
    <text evidence="1">Belongs to the NTE family.</text>
</comment>
<evidence type="ECO:0000259" key="6">
    <source>
        <dbReference type="PROSITE" id="PS50042"/>
    </source>
</evidence>
<keyword evidence="3 5" id="KW-0442">Lipid degradation</keyword>
<evidence type="ECO:0000256" key="3">
    <source>
        <dbReference type="ARBA" id="ARBA00022963"/>
    </source>
</evidence>
<dbReference type="Gene3D" id="3.40.1090.10">
    <property type="entry name" value="Cytosolic phospholipase A2 catalytic domain"/>
    <property type="match status" value="2"/>
</dbReference>
<dbReference type="PROSITE" id="PS50042">
    <property type="entry name" value="CNMP_BINDING_3"/>
    <property type="match status" value="1"/>
</dbReference>
<dbReference type="Pfam" id="PF00027">
    <property type="entry name" value="cNMP_binding"/>
    <property type="match status" value="1"/>
</dbReference>
<feature type="short sequence motif" description="GXSXG" evidence="5">
    <location>
        <begin position="365"/>
        <end position="369"/>
    </location>
</feature>
<keyword evidence="9" id="KW-1185">Reference proteome</keyword>
<protein>
    <submittedName>
        <fullName evidence="8">Cyclic nucleotide-binding protein</fullName>
    </submittedName>
</protein>
<evidence type="ECO:0000256" key="4">
    <source>
        <dbReference type="ARBA" id="ARBA00023098"/>
    </source>
</evidence>
<feature type="active site" description="Proton acceptor" evidence="5">
    <location>
        <position position="481"/>
    </location>
</feature>
<dbReference type="OrthoDB" id="9770965at2"/>
<dbReference type="RefSeq" id="WP_014803163.1">
    <property type="nucleotide sequence ID" value="NC_018020.1"/>
</dbReference>
<dbReference type="InterPro" id="IPR018490">
    <property type="entry name" value="cNMP-bd_dom_sf"/>
</dbReference>
<dbReference type="Proteomes" id="UP000006048">
    <property type="component" value="Chromosome"/>
</dbReference>
<evidence type="ECO:0000313" key="9">
    <source>
        <dbReference type="Proteomes" id="UP000006048"/>
    </source>
</evidence>
<keyword evidence="2 5" id="KW-0378">Hydrolase</keyword>
<keyword evidence="4 5" id="KW-0443">Lipid metabolism</keyword>
<dbReference type="GO" id="GO:0016042">
    <property type="term" value="P:lipid catabolic process"/>
    <property type="evidence" value="ECO:0007669"/>
    <property type="project" value="UniProtKB-UniRule"/>
</dbReference>
<dbReference type="InterPro" id="IPR016035">
    <property type="entry name" value="Acyl_Trfase/lysoPLipase"/>
</dbReference>
<dbReference type="InterPro" id="IPR027417">
    <property type="entry name" value="P-loop_NTPase"/>
</dbReference>
<feature type="domain" description="PNPLA" evidence="7">
    <location>
        <begin position="334"/>
        <end position="494"/>
    </location>
</feature>
<sequence>MNQKKILGVARHSALFRSLSDAQLSRVLKHFRLHHLQKGDYLFRADQHSRMMYFVVDGKLRVEKVIGAGQPVRIASLLAGDIVGEVAMLTGERHSGQVRAVTDAHIAGITKKELDPLLRHYPLLLQNLIRIEALRLRHNIVREPKLNQELGFILHLYSCTPADYLAAEPNTTAAIAAQKLKNFMLFPREFLKRAGASTDALRKAISQTLMKHPSAYLTVNAATTEGHLVKALISMADRLIVTCSEDEASVKTAELYLRQAEQKGMQSQLRPMVINVHHASRDNLTTSEIEARLKHNVRFRLKLRRDYWENSESPALKIQAMAIARSICENSQGIAFGGGGARALSEIGVISELERHHIAFDHVSGTSMGSLVAALYAQGLNAREMSEKFKEFLPSDKGLLRYNLPFISFFRDRSVNRILRRVFGNARIEDQPLPLTIIAADLISGQEIRLTRGLIWRAVRASMSLPVVFPPVRYHGAYLVDGGAINNVPGNVLREQGVERVLGINCTPLEDNSIREYLIETNLFQLLKPGDKFWNNLKRVFKALRLFVTRPPILQIANRAMMLEGSELIRQKSREFDLLFSPDVSRFGMFEFDRREEIIDAGRVYARLHAADLKRIFRKS</sequence>
<evidence type="ECO:0000256" key="1">
    <source>
        <dbReference type="ARBA" id="ARBA00006636"/>
    </source>
</evidence>
<dbReference type="KEGG" id="tpx:Turpa_2010"/>
<dbReference type="Gene3D" id="3.40.50.300">
    <property type="entry name" value="P-loop containing nucleotide triphosphate hydrolases"/>
    <property type="match status" value="1"/>
</dbReference>
<dbReference type="AlphaFoldDB" id="I4B5U9"/>
<feature type="short sequence motif" description="DGA/G" evidence="5">
    <location>
        <begin position="481"/>
        <end position="483"/>
    </location>
</feature>
<dbReference type="SMART" id="SM00100">
    <property type="entry name" value="cNMP"/>
    <property type="match status" value="1"/>
</dbReference>
<reference evidence="8 9" key="1">
    <citation type="submission" date="2012-06" db="EMBL/GenBank/DDBJ databases">
        <title>The complete chromosome of genome of Turneriella parva DSM 21527.</title>
        <authorList>
            <consortium name="US DOE Joint Genome Institute (JGI-PGF)"/>
            <person name="Lucas S."/>
            <person name="Han J."/>
            <person name="Lapidus A."/>
            <person name="Bruce D."/>
            <person name="Goodwin L."/>
            <person name="Pitluck S."/>
            <person name="Peters L."/>
            <person name="Kyrpides N."/>
            <person name="Mavromatis K."/>
            <person name="Ivanova N."/>
            <person name="Mikhailova N."/>
            <person name="Chertkov O."/>
            <person name="Detter J.C."/>
            <person name="Tapia R."/>
            <person name="Han C."/>
            <person name="Land M."/>
            <person name="Hauser L."/>
            <person name="Markowitz V."/>
            <person name="Cheng J.-F."/>
            <person name="Hugenholtz P."/>
            <person name="Woyke T."/>
            <person name="Wu D."/>
            <person name="Gronow S."/>
            <person name="Wellnitz S."/>
            <person name="Brambilla E."/>
            <person name="Klenk H.-P."/>
            <person name="Eisen J.A."/>
        </authorList>
    </citation>
    <scope>NUCLEOTIDE SEQUENCE [LARGE SCALE GENOMIC DNA]</scope>
    <source>
        <strain evidence="9">ATCC BAA-1111 / DSM 21527 / NCTC 11395 / H</strain>
    </source>
</reference>
<evidence type="ECO:0000313" key="8">
    <source>
        <dbReference type="EMBL" id="AFM12656.1"/>
    </source>
</evidence>
<evidence type="ECO:0000259" key="7">
    <source>
        <dbReference type="PROSITE" id="PS51635"/>
    </source>
</evidence>
<dbReference type="CDD" id="cd07205">
    <property type="entry name" value="Pat_PNPLA6_PNPLA7_NTE1_like"/>
    <property type="match status" value="1"/>
</dbReference>
<evidence type="ECO:0000256" key="5">
    <source>
        <dbReference type="PROSITE-ProRule" id="PRU01161"/>
    </source>
</evidence>
<dbReference type="GO" id="GO:0004622">
    <property type="term" value="F:phosphatidylcholine lysophospholipase activity"/>
    <property type="evidence" value="ECO:0007669"/>
    <property type="project" value="UniProtKB-ARBA"/>
</dbReference>
<dbReference type="Gene3D" id="2.60.120.10">
    <property type="entry name" value="Jelly Rolls"/>
    <property type="match status" value="1"/>
</dbReference>
<dbReference type="InterPro" id="IPR050301">
    <property type="entry name" value="NTE"/>
</dbReference>
<feature type="active site" description="Nucleophile" evidence="5">
    <location>
        <position position="367"/>
    </location>
</feature>
<dbReference type="EMBL" id="CP002959">
    <property type="protein sequence ID" value="AFM12656.1"/>
    <property type="molecule type" value="Genomic_DNA"/>
</dbReference>
<dbReference type="InterPro" id="IPR000595">
    <property type="entry name" value="cNMP-bd_dom"/>
</dbReference>
<proteinExistence type="inferred from homology"/>
<dbReference type="InterPro" id="IPR002641">
    <property type="entry name" value="PNPLA_dom"/>
</dbReference>
<accession>I4B5U9</accession>
<dbReference type="CDD" id="cd00038">
    <property type="entry name" value="CAP_ED"/>
    <property type="match status" value="1"/>
</dbReference>
<dbReference type="InterPro" id="IPR014710">
    <property type="entry name" value="RmlC-like_jellyroll"/>
</dbReference>
<comment type="caution">
    <text evidence="5">Lacks conserved residue(s) required for the propagation of feature annotation.</text>
</comment>
<dbReference type="STRING" id="869212.Turpa_2010"/>
<dbReference type="HOGENOM" id="CLU_000960_1_3_12"/>
<dbReference type="SUPFAM" id="SSF51206">
    <property type="entry name" value="cAMP-binding domain-like"/>
    <property type="match status" value="1"/>
</dbReference>